<evidence type="ECO:0000256" key="7">
    <source>
        <dbReference type="ARBA" id="ARBA00022679"/>
    </source>
</evidence>
<dbReference type="InterPro" id="IPR003758">
    <property type="entry name" value="LpxK"/>
</dbReference>
<evidence type="ECO:0000256" key="2">
    <source>
        <dbReference type="ARBA" id="ARBA00004870"/>
    </source>
</evidence>
<feature type="binding site" evidence="13">
    <location>
        <begin position="64"/>
        <end position="71"/>
    </location>
    <ligand>
        <name>ATP</name>
        <dbReference type="ChEBI" id="CHEBI:30616"/>
    </ligand>
</feature>
<comment type="catalytic activity">
    <reaction evidence="13">
        <text>a lipid A disaccharide + ATP = a lipid IVA + ADP + H(+)</text>
        <dbReference type="Rhea" id="RHEA:67840"/>
        <dbReference type="ChEBI" id="CHEBI:15378"/>
        <dbReference type="ChEBI" id="CHEBI:30616"/>
        <dbReference type="ChEBI" id="CHEBI:176343"/>
        <dbReference type="ChEBI" id="CHEBI:176425"/>
        <dbReference type="ChEBI" id="CHEBI:456216"/>
        <dbReference type="EC" id="2.7.1.130"/>
    </reaction>
</comment>
<dbReference type="RefSeq" id="WP_053196440.1">
    <property type="nucleotide sequence ID" value="NZ_CP011409.1"/>
</dbReference>
<keyword evidence="10 13" id="KW-0067">ATP-binding</keyword>
<dbReference type="InterPro" id="IPR027417">
    <property type="entry name" value="P-loop_NTPase"/>
</dbReference>
<comment type="similarity">
    <text evidence="13">Belongs to the LpxK family.</text>
</comment>
<dbReference type="HAMAP" id="MF_00409">
    <property type="entry name" value="LpxK"/>
    <property type="match status" value="1"/>
</dbReference>
<evidence type="ECO:0000313" key="15">
    <source>
        <dbReference type="Proteomes" id="UP000063429"/>
    </source>
</evidence>
<evidence type="ECO:0000256" key="3">
    <source>
        <dbReference type="ARBA" id="ARBA00012071"/>
    </source>
</evidence>
<reference evidence="15" key="1">
    <citation type="journal article" date="2015" name="Genome Announc.">
        <title>Complete Genome Sequence of Herbaspirillum hiltneri N3 (DSM 17495), Isolated from Surface-Sterilized Wheat Roots.</title>
        <authorList>
            <person name="Guizelini D."/>
            <person name="Saizaki P.M."/>
            <person name="Coimbra N.A."/>
            <person name="Weiss V.A."/>
            <person name="Faoro H."/>
            <person name="Sfeir M.Z."/>
            <person name="Baura V.A."/>
            <person name="Monteiro R.A."/>
            <person name="Chubatsu L.S."/>
            <person name="Souza E.M."/>
            <person name="Cruz L.M."/>
            <person name="Pedrosa F.O."/>
            <person name="Raittz R.T."/>
            <person name="Marchaukoski J.N."/>
            <person name="Steffens M.B."/>
        </authorList>
    </citation>
    <scope>NUCLEOTIDE SEQUENCE [LARGE SCALE GENOMIC DNA]</scope>
    <source>
        <strain evidence="15">N3</strain>
    </source>
</reference>
<dbReference type="Pfam" id="PF02606">
    <property type="entry name" value="LpxK"/>
    <property type="match status" value="1"/>
</dbReference>
<proteinExistence type="inferred from homology"/>
<dbReference type="Proteomes" id="UP000063429">
    <property type="component" value="Chromosome"/>
</dbReference>
<organism evidence="14 15">
    <name type="scientific">Herbaspirillum hiltneri N3</name>
    <dbReference type="NCBI Taxonomy" id="1262470"/>
    <lineage>
        <taxon>Bacteria</taxon>
        <taxon>Pseudomonadati</taxon>
        <taxon>Pseudomonadota</taxon>
        <taxon>Betaproteobacteria</taxon>
        <taxon>Burkholderiales</taxon>
        <taxon>Oxalobacteraceae</taxon>
        <taxon>Herbaspirillum</taxon>
    </lineage>
</organism>
<keyword evidence="9 13" id="KW-0418">Kinase</keyword>
<evidence type="ECO:0000256" key="4">
    <source>
        <dbReference type="ARBA" id="ARBA00016436"/>
    </source>
</evidence>
<evidence type="ECO:0000256" key="12">
    <source>
        <dbReference type="ARBA" id="ARBA00029757"/>
    </source>
</evidence>
<comment type="function">
    <text evidence="1 13">Transfers the gamma-phosphate of ATP to the 4'-position of a tetraacyldisaccharide 1-phosphate intermediate (termed DS-1-P) to form tetraacyldisaccharide 1,4'-bis-phosphate (lipid IVA).</text>
</comment>
<protein>
    <recommendedName>
        <fullName evidence="4 13">Tetraacyldisaccharide 4'-kinase</fullName>
        <ecNumber evidence="3 13">2.7.1.130</ecNumber>
    </recommendedName>
    <alternativeName>
        <fullName evidence="12 13">Lipid A 4'-kinase</fullName>
    </alternativeName>
</protein>
<evidence type="ECO:0000256" key="10">
    <source>
        <dbReference type="ARBA" id="ARBA00022840"/>
    </source>
</evidence>
<keyword evidence="7 13" id="KW-0808">Transferase</keyword>
<dbReference type="GO" id="GO:0009029">
    <property type="term" value="F:lipid-A 4'-kinase activity"/>
    <property type="evidence" value="ECO:0007669"/>
    <property type="project" value="UniProtKB-EC"/>
</dbReference>
<keyword evidence="5 13" id="KW-0444">Lipid biosynthesis</keyword>
<evidence type="ECO:0000256" key="11">
    <source>
        <dbReference type="ARBA" id="ARBA00023098"/>
    </source>
</evidence>
<evidence type="ECO:0000256" key="6">
    <source>
        <dbReference type="ARBA" id="ARBA00022556"/>
    </source>
</evidence>
<evidence type="ECO:0000256" key="13">
    <source>
        <dbReference type="HAMAP-Rule" id="MF_00409"/>
    </source>
</evidence>
<dbReference type="PANTHER" id="PTHR42724:SF1">
    <property type="entry name" value="TETRAACYLDISACCHARIDE 4'-KINASE, MITOCHONDRIAL-RELATED"/>
    <property type="match status" value="1"/>
</dbReference>
<comment type="pathway">
    <text evidence="2 13">Glycolipid biosynthesis; lipid IV(A) biosynthesis; lipid IV(A) from (3R)-3-hydroxytetradecanoyl-[acyl-carrier-protein] and UDP-N-acetyl-alpha-D-glucosamine: step 6/6.</text>
</comment>
<dbReference type="NCBIfam" id="TIGR00682">
    <property type="entry name" value="lpxK"/>
    <property type="match status" value="1"/>
</dbReference>
<name>A0ABN4HZ45_9BURK</name>
<keyword evidence="15" id="KW-1185">Reference proteome</keyword>
<accession>A0ABN4HZ45</accession>
<dbReference type="SUPFAM" id="SSF52540">
    <property type="entry name" value="P-loop containing nucleoside triphosphate hydrolases"/>
    <property type="match status" value="1"/>
</dbReference>
<keyword evidence="11 13" id="KW-0443">Lipid metabolism</keyword>
<sequence length="340" mass="36238">MSAPSSLESTLTRAWLRRGWLACLLWPLSLLFGTVALTRRALYRLGLKQATRLDAPVVVVGNVFVGGTGKTPLAIWLVQALRQAGYTPGVISRGYGSAQAGARLVAADSQAAEVGDEPLLIAERAACPVMVGRSRVAAGQALLAAHPEVDVIVSDDGLQHYRLARDVEIVLSDARGNGNGWLLPAGPLREPASRRRDFTVCNVGATGEAPAGAFAMRLETDQVELLQNRACRQPLASLSAAEGVAAVAGIGNPARFFATLEHAGLNFERVALPDHYDFAHNPFAAMSAAVILITEKDAVKCRAIKAIKNDPRIWVVPVTARIDGALAEHIVEKLRERPIA</sequence>
<evidence type="ECO:0000313" key="14">
    <source>
        <dbReference type="EMBL" id="AKZ62631.1"/>
    </source>
</evidence>
<keyword evidence="6 13" id="KW-0441">Lipid A biosynthesis</keyword>
<evidence type="ECO:0000256" key="9">
    <source>
        <dbReference type="ARBA" id="ARBA00022777"/>
    </source>
</evidence>
<evidence type="ECO:0000256" key="8">
    <source>
        <dbReference type="ARBA" id="ARBA00022741"/>
    </source>
</evidence>
<dbReference type="PANTHER" id="PTHR42724">
    <property type="entry name" value="TETRAACYLDISACCHARIDE 4'-KINASE"/>
    <property type="match status" value="1"/>
</dbReference>
<evidence type="ECO:0000256" key="1">
    <source>
        <dbReference type="ARBA" id="ARBA00002274"/>
    </source>
</evidence>
<evidence type="ECO:0000256" key="5">
    <source>
        <dbReference type="ARBA" id="ARBA00022516"/>
    </source>
</evidence>
<dbReference type="EMBL" id="CP011409">
    <property type="protein sequence ID" value="AKZ62631.1"/>
    <property type="molecule type" value="Genomic_DNA"/>
</dbReference>
<dbReference type="EC" id="2.7.1.130" evidence="3 13"/>
<keyword evidence="8 13" id="KW-0547">Nucleotide-binding</keyword>
<gene>
    <name evidence="13" type="primary">lpxK</name>
    <name evidence="14" type="ORF">F506_08030</name>
</gene>